<dbReference type="AlphaFoldDB" id="A0AA38ICD7"/>
<evidence type="ECO:0000256" key="3">
    <source>
        <dbReference type="ARBA" id="ARBA00022723"/>
    </source>
</evidence>
<dbReference type="InterPro" id="IPR000092">
    <property type="entry name" value="Polyprenyl_synt"/>
</dbReference>
<evidence type="ECO:0008006" key="9">
    <source>
        <dbReference type="Google" id="ProtNLM"/>
    </source>
</evidence>
<comment type="caution">
    <text evidence="7">The sequence shown here is derived from an EMBL/GenBank/DDBJ whole genome shotgun (WGS) entry which is preliminary data.</text>
</comment>
<dbReference type="SUPFAM" id="SSF48576">
    <property type="entry name" value="Terpenoid synthases"/>
    <property type="match status" value="1"/>
</dbReference>
<dbReference type="SFLD" id="SFLDS00005">
    <property type="entry name" value="Isoprenoid_Synthase_Type_I"/>
    <property type="match status" value="1"/>
</dbReference>
<proteinExistence type="inferred from homology"/>
<dbReference type="EMBL" id="JALNTZ010000005">
    <property type="protein sequence ID" value="KAJ3651554.1"/>
    <property type="molecule type" value="Genomic_DNA"/>
</dbReference>
<comment type="pathway">
    <text evidence="5">Pheromone biosynthesis.</text>
</comment>
<dbReference type="GO" id="GO:0045337">
    <property type="term" value="P:farnesyl diphosphate biosynthetic process"/>
    <property type="evidence" value="ECO:0007669"/>
    <property type="project" value="TreeGrafter"/>
</dbReference>
<dbReference type="GO" id="GO:0004161">
    <property type="term" value="F:dimethylallyltranstransferase activity"/>
    <property type="evidence" value="ECO:0007669"/>
    <property type="project" value="TreeGrafter"/>
</dbReference>
<keyword evidence="2 6" id="KW-0808">Transferase</keyword>
<evidence type="ECO:0000313" key="7">
    <source>
        <dbReference type="EMBL" id="KAJ3651554.1"/>
    </source>
</evidence>
<keyword evidence="3" id="KW-0479">Metal-binding</keyword>
<evidence type="ECO:0000256" key="5">
    <source>
        <dbReference type="ARBA" id="ARBA00033740"/>
    </source>
</evidence>
<dbReference type="Gene3D" id="1.10.600.10">
    <property type="entry name" value="Farnesyl Diphosphate Synthase"/>
    <property type="match status" value="1"/>
</dbReference>
<dbReference type="InterPro" id="IPR008949">
    <property type="entry name" value="Isoprenoid_synthase_dom_sf"/>
</dbReference>
<sequence length="396" mass="45904">MHTANSCNTNPLVKYKSKFDEDIKCNKFRQIHACIFRISSQPGTAWNSKFLVNAEKEKEFLDLFPVVVNDLTNNTTDPHFAEANTRYDELLRYLTPLGKKLRAFITFIAYEVLEKPENVTPENRKLAMIMAWALELLHAASLIVDDIIEEGEMRRGSLCWQRKENIGFKATNDALLLEQGTYILLRKYFKKHHCYLPSMLLFHDITLRIGMGQAADCMSVKDGKPQLQHFTMDRFKCIAEHKTGFYTFYLPIALAMYMANIYDLELHRKSEDLSKDLTFLYQVQDDFMDCYGNPEKSGKKGTNIQEGKCTWLAVMAMKKANHYQIETLKQCYGSKDPEAVTTVLNLFEELNLKDVYKSSVEESLNHIRKNITQNISNENLQTIYFKILKALEQRSC</sequence>
<evidence type="ECO:0000256" key="2">
    <source>
        <dbReference type="ARBA" id="ARBA00022679"/>
    </source>
</evidence>
<dbReference type="Pfam" id="PF00348">
    <property type="entry name" value="polyprenyl_synt"/>
    <property type="match status" value="1"/>
</dbReference>
<dbReference type="GO" id="GO:0004337">
    <property type="term" value="F:(2E,6E)-farnesyl diphosphate synthase activity"/>
    <property type="evidence" value="ECO:0007669"/>
    <property type="project" value="TreeGrafter"/>
</dbReference>
<evidence type="ECO:0000256" key="1">
    <source>
        <dbReference type="ARBA" id="ARBA00001946"/>
    </source>
</evidence>
<evidence type="ECO:0000313" key="8">
    <source>
        <dbReference type="Proteomes" id="UP001168821"/>
    </source>
</evidence>
<keyword evidence="8" id="KW-1185">Reference proteome</keyword>
<comment type="similarity">
    <text evidence="6">Belongs to the FPP/GGPP synthase family.</text>
</comment>
<comment type="cofactor">
    <cofactor evidence="1">
        <name>Mg(2+)</name>
        <dbReference type="ChEBI" id="CHEBI:18420"/>
    </cofactor>
</comment>
<reference evidence="7" key="1">
    <citation type="journal article" date="2023" name="G3 (Bethesda)">
        <title>Whole genome assemblies of Zophobas morio and Tenebrio molitor.</title>
        <authorList>
            <person name="Kaur S."/>
            <person name="Stinson S.A."/>
            <person name="diCenzo G.C."/>
        </authorList>
    </citation>
    <scope>NUCLEOTIDE SEQUENCE</scope>
    <source>
        <strain evidence="7">QUZm001</strain>
    </source>
</reference>
<dbReference type="GO" id="GO:0042811">
    <property type="term" value="P:pheromone biosynthetic process"/>
    <property type="evidence" value="ECO:0007669"/>
    <property type="project" value="UniProtKB-ARBA"/>
</dbReference>
<evidence type="ECO:0000256" key="6">
    <source>
        <dbReference type="RuleBase" id="RU004466"/>
    </source>
</evidence>
<name>A0AA38ICD7_9CUCU</name>
<dbReference type="CDD" id="cd00685">
    <property type="entry name" value="Trans_IPPS_HT"/>
    <property type="match status" value="1"/>
</dbReference>
<dbReference type="PANTHER" id="PTHR11525:SF0">
    <property type="entry name" value="FARNESYL PYROPHOSPHATE SYNTHASE"/>
    <property type="match status" value="1"/>
</dbReference>
<accession>A0AA38ICD7</accession>
<dbReference type="InterPro" id="IPR039702">
    <property type="entry name" value="FPS1-like"/>
</dbReference>
<organism evidence="7 8">
    <name type="scientific">Zophobas morio</name>
    <dbReference type="NCBI Taxonomy" id="2755281"/>
    <lineage>
        <taxon>Eukaryota</taxon>
        <taxon>Metazoa</taxon>
        <taxon>Ecdysozoa</taxon>
        <taxon>Arthropoda</taxon>
        <taxon>Hexapoda</taxon>
        <taxon>Insecta</taxon>
        <taxon>Pterygota</taxon>
        <taxon>Neoptera</taxon>
        <taxon>Endopterygota</taxon>
        <taxon>Coleoptera</taxon>
        <taxon>Polyphaga</taxon>
        <taxon>Cucujiformia</taxon>
        <taxon>Tenebrionidae</taxon>
        <taxon>Zophobas</taxon>
    </lineage>
</organism>
<protein>
    <recommendedName>
        <fullName evidence="9">Farnesyl pyrophosphate synthase</fullName>
    </recommendedName>
</protein>
<dbReference type="GO" id="GO:0046872">
    <property type="term" value="F:metal ion binding"/>
    <property type="evidence" value="ECO:0007669"/>
    <property type="project" value="UniProtKB-KW"/>
</dbReference>
<keyword evidence="4" id="KW-0460">Magnesium</keyword>
<dbReference type="Proteomes" id="UP001168821">
    <property type="component" value="Unassembled WGS sequence"/>
</dbReference>
<dbReference type="PANTHER" id="PTHR11525">
    <property type="entry name" value="FARNESYL-PYROPHOSPHATE SYNTHETASE"/>
    <property type="match status" value="1"/>
</dbReference>
<evidence type="ECO:0000256" key="4">
    <source>
        <dbReference type="ARBA" id="ARBA00022842"/>
    </source>
</evidence>
<dbReference type="GO" id="GO:0005737">
    <property type="term" value="C:cytoplasm"/>
    <property type="evidence" value="ECO:0007669"/>
    <property type="project" value="TreeGrafter"/>
</dbReference>
<gene>
    <name evidence="7" type="ORF">Zmor_017586</name>
</gene>